<evidence type="ECO:0000313" key="3">
    <source>
        <dbReference type="Proteomes" id="UP000461010"/>
    </source>
</evidence>
<organism evidence="1 4">
    <name type="scientific">Poseidonibacter ostreae</name>
    <dbReference type="NCBI Taxonomy" id="2654171"/>
    <lineage>
        <taxon>Bacteria</taxon>
        <taxon>Pseudomonadati</taxon>
        <taxon>Campylobacterota</taxon>
        <taxon>Epsilonproteobacteria</taxon>
        <taxon>Campylobacterales</taxon>
        <taxon>Arcobacteraceae</taxon>
        <taxon>Poseidonibacter</taxon>
    </lineage>
</organism>
<accession>A0A6L4WUP7</accession>
<dbReference type="Pfam" id="PF16264">
    <property type="entry name" value="SatD"/>
    <property type="match status" value="1"/>
</dbReference>
<reference evidence="3 4" key="1">
    <citation type="submission" date="2019-10" db="EMBL/GenBank/DDBJ databases">
        <title>Poseidonibacter ostreae sp. nov., isolated from the gut of the Ostrea denselamellosa.</title>
        <authorList>
            <person name="Choi A."/>
        </authorList>
    </citation>
    <scope>NUCLEOTIDE SEQUENCE [LARGE SCALE GENOMIC DNA]</scope>
    <source>
        <strain evidence="1 4">SJOD-M-33</strain>
        <strain evidence="2 3">SJOD-M-5</strain>
    </source>
</reference>
<dbReference type="EMBL" id="WFKK01000016">
    <property type="protein sequence ID" value="KAB7889221.1"/>
    <property type="molecule type" value="Genomic_DNA"/>
</dbReference>
<dbReference type="AlphaFoldDB" id="A0A6L4WUP7"/>
<dbReference type="InterPro" id="IPR032580">
    <property type="entry name" value="SatD"/>
</dbReference>
<keyword evidence="3" id="KW-1185">Reference proteome</keyword>
<dbReference type="Proteomes" id="UP000461010">
    <property type="component" value="Unassembled WGS sequence"/>
</dbReference>
<dbReference type="Proteomes" id="UP000472839">
    <property type="component" value="Unassembled WGS sequence"/>
</dbReference>
<evidence type="ECO:0000313" key="2">
    <source>
        <dbReference type="EMBL" id="KAB7891578.1"/>
    </source>
</evidence>
<gene>
    <name evidence="2" type="ORF">GBG18_06315</name>
    <name evidence="1" type="ORF">GBG19_06925</name>
</gene>
<name>A0A6L4WUP7_9BACT</name>
<evidence type="ECO:0000313" key="1">
    <source>
        <dbReference type="EMBL" id="KAB7889221.1"/>
    </source>
</evidence>
<sequence>MNKYFILTGDIVGSRKKDSLILWEKLNKIINKADNQFNNLLLSPLQIKKGDEFQVVVQDIESVLSLMYYLDICFLSEDIEARFAIGYGKIESNVNRTSTNNMLGSGLTYTNQILNNKKNKYSFYIQDDIYKNISLNTIAVLLEDSLSSVTKKQIIYLYKKVVEKMSDEQLLIELDIKERNLYRYEVKSKHKLINDVFLKISQLFMTNEVELKTEYYKKYKIQID</sequence>
<comment type="caution">
    <text evidence="1">The sequence shown here is derived from an EMBL/GenBank/DDBJ whole genome shotgun (WGS) entry which is preliminary data.</text>
</comment>
<dbReference type="RefSeq" id="WP_152189442.1">
    <property type="nucleotide sequence ID" value="NZ_WFKI01000006.1"/>
</dbReference>
<protein>
    <submittedName>
        <fullName evidence="1">Uncharacterized protein</fullName>
    </submittedName>
</protein>
<dbReference type="EMBL" id="WFKJ01000015">
    <property type="protein sequence ID" value="KAB7891578.1"/>
    <property type="molecule type" value="Genomic_DNA"/>
</dbReference>
<evidence type="ECO:0000313" key="4">
    <source>
        <dbReference type="Proteomes" id="UP000472839"/>
    </source>
</evidence>
<proteinExistence type="predicted"/>